<organism evidence="2 3">
    <name type="scientific">Hemibagrus wyckioides</name>
    <dbReference type="NCBI Taxonomy" id="337641"/>
    <lineage>
        <taxon>Eukaryota</taxon>
        <taxon>Metazoa</taxon>
        <taxon>Chordata</taxon>
        <taxon>Craniata</taxon>
        <taxon>Vertebrata</taxon>
        <taxon>Euteleostomi</taxon>
        <taxon>Actinopterygii</taxon>
        <taxon>Neopterygii</taxon>
        <taxon>Teleostei</taxon>
        <taxon>Ostariophysi</taxon>
        <taxon>Siluriformes</taxon>
        <taxon>Bagridae</taxon>
        <taxon>Hemibagrus</taxon>
    </lineage>
</organism>
<protein>
    <submittedName>
        <fullName evidence="2">Uncharacterized protein</fullName>
    </submittedName>
</protein>
<dbReference type="Proteomes" id="UP000824219">
    <property type="component" value="Linkage Group LG14"/>
</dbReference>
<accession>A0A9D3NIZ5</accession>
<sequence>MSSYTSEQPQKLLLEQSPDYVNTPPDDHGVSQNLPLHSFVWCQWDLKKMAKQRSMEGCIEFKDVPVQKA</sequence>
<feature type="region of interest" description="Disordered" evidence="1">
    <location>
        <begin position="1"/>
        <end position="28"/>
    </location>
</feature>
<evidence type="ECO:0000313" key="3">
    <source>
        <dbReference type="Proteomes" id="UP000824219"/>
    </source>
</evidence>
<comment type="caution">
    <text evidence="2">The sequence shown here is derived from an EMBL/GenBank/DDBJ whole genome shotgun (WGS) entry which is preliminary data.</text>
</comment>
<dbReference type="AlphaFoldDB" id="A0A9D3NIZ5"/>
<evidence type="ECO:0000256" key="1">
    <source>
        <dbReference type="SAM" id="MobiDB-lite"/>
    </source>
</evidence>
<gene>
    <name evidence="2" type="ORF">KOW79_012432</name>
</gene>
<proteinExistence type="predicted"/>
<dbReference type="EMBL" id="JAHKSW010000014">
    <property type="protein sequence ID" value="KAG7324416.1"/>
    <property type="molecule type" value="Genomic_DNA"/>
</dbReference>
<reference evidence="2 3" key="1">
    <citation type="submission" date="2021-06" db="EMBL/GenBank/DDBJ databases">
        <title>Chromosome-level genome assembly of the red-tail catfish (Hemibagrus wyckioides).</title>
        <authorList>
            <person name="Shao F."/>
        </authorList>
    </citation>
    <scope>NUCLEOTIDE SEQUENCE [LARGE SCALE GENOMIC DNA]</scope>
    <source>
        <strain evidence="2">EC202008001</strain>
        <tissue evidence="2">Blood</tissue>
    </source>
</reference>
<evidence type="ECO:0000313" key="2">
    <source>
        <dbReference type="EMBL" id="KAG7324416.1"/>
    </source>
</evidence>
<name>A0A9D3NIZ5_9TELE</name>
<keyword evidence="3" id="KW-1185">Reference proteome</keyword>